<evidence type="ECO:0000259" key="5">
    <source>
        <dbReference type="PROSITE" id="PS01031"/>
    </source>
</evidence>
<dbReference type="EMBL" id="BPWL01000011">
    <property type="protein sequence ID" value="GJJ15424.1"/>
    <property type="molecule type" value="Genomic_DNA"/>
</dbReference>
<keyword evidence="7" id="KW-1185">Reference proteome</keyword>
<proteinExistence type="inferred from homology"/>
<name>A0AAV5AQI6_9AGAM</name>
<evidence type="ECO:0000313" key="6">
    <source>
        <dbReference type="EMBL" id="GJJ15424.1"/>
    </source>
</evidence>
<dbReference type="Proteomes" id="UP001050691">
    <property type="component" value="Unassembled WGS sequence"/>
</dbReference>
<dbReference type="InterPro" id="IPR031107">
    <property type="entry name" value="Small_HSP"/>
</dbReference>
<dbReference type="InterPro" id="IPR008978">
    <property type="entry name" value="HSP20-like_chaperone"/>
</dbReference>
<dbReference type="InterPro" id="IPR002068">
    <property type="entry name" value="A-crystallin/Hsp20_dom"/>
</dbReference>
<evidence type="ECO:0000256" key="4">
    <source>
        <dbReference type="SAM" id="MobiDB-lite"/>
    </source>
</evidence>
<evidence type="ECO:0000256" key="1">
    <source>
        <dbReference type="ARBA" id="ARBA00023016"/>
    </source>
</evidence>
<evidence type="ECO:0000256" key="2">
    <source>
        <dbReference type="PROSITE-ProRule" id="PRU00285"/>
    </source>
</evidence>
<protein>
    <recommendedName>
        <fullName evidence="5">SHSP domain-containing protein</fullName>
    </recommendedName>
</protein>
<feature type="domain" description="SHSP" evidence="5">
    <location>
        <begin position="41"/>
        <end position="188"/>
    </location>
</feature>
<comment type="similarity">
    <text evidence="2 3">Belongs to the small heat shock protein (HSP20) family.</text>
</comment>
<comment type="caution">
    <text evidence="6">The sequence shown here is derived from an EMBL/GenBank/DDBJ whole genome shotgun (WGS) entry which is preliminary data.</text>
</comment>
<keyword evidence="1" id="KW-0346">Stress response</keyword>
<feature type="compositionally biased region" description="Polar residues" evidence="4">
    <location>
        <begin position="112"/>
        <end position="129"/>
    </location>
</feature>
<sequence>MSLSRVFFNEFRPFFRLFDDVARSNRHPFPMIHRHFSPFDEFVQTRQPALDLSEHGNDYIVEAEVPGVKKENLEVRVGDNGRSLTIEGKILSRSHQNGNANATATTDASNTQNGDVSTSNSSEAAKTDSLTAISTERDFVGSSQFTRTVWLPRAIDASKINASLQDGILTLRIPKMTEEQGSVRVQIQ</sequence>
<dbReference type="SUPFAM" id="SSF49764">
    <property type="entry name" value="HSP20-like chaperones"/>
    <property type="match status" value="1"/>
</dbReference>
<dbReference type="CDD" id="cd06464">
    <property type="entry name" value="ACD_sHsps-like"/>
    <property type="match status" value="1"/>
</dbReference>
<feature type="compositionally biased region" description="Low complexity" evidence="4">
    <location>
        <begin position="97"/>
        <end position="111"/>
    </location>
</feature>
<accession>A0AAV5AQI6</accession>
<dbReference type="PANTHER" id="PTHR11527">
    <property type="entry name" value="HEAT-SHOCK PROTEIN 20 FAMILY MEMBER"/>
    <property type="match status" value="1"/>
</dbReference>
<evidence type="ECO:0000313" key="7">
    <source>
        <dbReference type="Proteomes" id="UP001050691"/>
    </source>
</evidence>
<feature type="region of interest" description="Disordered" evidence="4">
    <location>
        <begin position="93"/>
        <end position="129"/>
    </location>
</feature>
<dbReference type="Pfam" id="PF00011">
    <property type="entry name" value="HSP20"/>
    <property type="match status" value="1"/>
</dbReference>
<reference evidence="6" key="1">
    <citation type="submission" date="2021-10" db="EMBL/GenBank/DDBJ databases">
        <title>De novo Genome Assembly of Clathrus columnatus (Basidiomycota, Fungi) Using Illumina and Nanopore Sequence Data.</title>
        <authorList>
            <person name="Ogiso-Tanaka E."/>
            <person name="Itagaki H."/>
            <person name="Hosoya T."/>
            <person name="Hosaka K."/>
        </authorList>
    </citation>
    <scope>NUCLEOTIDE SEQUENCE</scope>
    <source>
        <strain evidence="6">MO-923</strain>
    </source>
</reference>
<evidence type="ECO:0000256" key="3">
    <source>
        <dbReference type="RuleBase" id="RU003616"/>
    </source>
</evidence>
<dbReference type="Gene3D" id="2.60.40.790">
    <property type="match status" value="1"/>
</dbReference>
<gene>
    <name evidence="6" type="ORF">Clacol_009701</name>
</gene>
<organism evidence="6 7">
    <name type="scientific">Clathrus columnatus</name>
    <dbReference type="NCBI Taxonomy" id="1419009"/>
    <lineage>
        <taxon>Eukaryota</taxon>
        <taxon>Fungi</taxon>
        <taxon>Dikarya</taxon>
        <taxon>Basidiomycota</taxon>
        <taxon>Agaricomycotina</taxon>
        <taxon>Agaricomycetes</taxon>
        <taxon>Phallomycetidae</taxon>
        <taxon>Phallales</taxon>
        <taxon>Clathraceae</taxon>
        <taxon>Clathrus</taxon>
    </lineage>
</organism>
<dbReference type="AlphaFoldDB" id="A0AAV5AQI6"/>
<dbReference type="PROSITE" id="PS01031">
    <property type="entry name" value="SHSP"/>
    <property type="match status" value="1"/>
</dbReference>